<evidence type="ECO:0000256" key="7">
    <source>
        <dbReference type="SAM" id="Phobius"/>
    </source>
</evidence>
<dbReference type="EMBL" id="CP000612">
    <property type="protein sequence ID" value="ABO49770.1"/>
    <property type="molecule type" value="Genomic_DNA"/>
</dbReference>
<dbReference type="AlphaFoldDB" id="A4J3W7"/>
<accession>A4J3W7</accession>
<dbReference type="HOGENOM" id="CLU_641936_0_0_9"/>
<feature type="transmembrane region" description="Helical" evidence="7">
    <location>
        <begin position="273"/>
        <end position="296"/>
    </location>
</feature>
<feature type="transmembrane region" description="Helical" evidence="7">
    <location>
        <begin position="20"/>
        <end position="42"/>
    </location>
</feature>
<evidence type="ECO:0000313" key="8">
    <source>
        <dbReference type="EMBL" id="ABO49770.1"/>
    </source>
</evidence>
<feature type="transmembrane region" description="Helical" evidence="7">
    <location>
        <begin position="166"/>
        <end position="183"/>
    </location>
</feature>
<dbReference type="eggNOG" id="COG2233">
    <property type="taxonomic scope" value="Bacteria"/>
</dbReference>
<feature type="transmembrane region" description="Helical" evidence="7">
    <location>
        <begin position="231"/>
        <end position="252"/>
    </location>
</feature>
<feature type="transmembrane region" description="Helical" evidence="7">
    <location>
        <begin position="376"/>
        <end position="396"/>
    </location>
</feature>
<evidence type="ECO:0000256" key="2">
    <source>
        <dbReference type="ARBA" id="ARBA00008821"/>
    </source>
</evidence>
<feature type="transmembrane region" description="Helical" evidence="7">
    <location>
        <begin position="79"/>
        <end position="96"/>
    </location>
</feature>
<dbReference type="NCBIfam" id="NF037981">
    <property type="entry name" value="NCS2_1"/>
    <property type="match status" value="1"/>
</dbReference>
<feature type="transmembrane region" description="Helical" evidence="7">
    <location>
        <begin position="316"/>
        <end position="336"/>
    </location>
</feature>
<dbReference type="KEGG" id="drm:Dred_1236"/>
<proteinExistence type="inferred from homology"/>
<keyword evidence="4 7" id="KW-0812">Transmembrane</keyword>
<organism evidence="8 9">
    <name type="scientific">Desulforamulus reducens (strain ATCC BAA-1160 / DSM 100696 / MI-1)</name>
    <name type="common">Desulfotomaculum reducens</name>
    <dbReference type="NCBI Taxonomy" id="349161"/>
    <lineage>
        <taxon>Bacteria</taxon>
        <taxon>Bacillati</taxon>
        <taxon>Bacillota</taxon>
        <taxon>Clostridia</taxon>
        <taxon>Eubacteriales</taxon>
        <taxon>Peptococcaceae</taxon>
        <taxon>Desulforamulus</taxon>
    </lineage>
</organism>
<keyword evidence="5 7" id="KW-1133">Transmembrane helix</keyword>
<dbReference type="Proteomes" id="UP000001556">
    <property type="component" value="Chromosome"/>
</dbReference>
<sequence>MEQISLKYKLNDKPPLLEMLLYGLQWLAISVPTIIIIGQVVAGIHSSSTTEQVLYIQKLFFVTGLSLGVQILWGHRLPVIIGPASVLLVSIIACQGKSLNTVYTSVLVGGAFLILLSSTGLFAKIRGLFTSRVIAVILLLIAFTLAPTILKLIMPLNSPVTPLSHFSFALIFVFLMFIVANLLKGIWKSTFLIWAIIAGSIFYWLIFRPSAVDYQGSLPMVGNVFYNMNFSLAWDTGTIIAFLISFLALAVNDLGSIQAVGALLKPNNMPKRVTWGITITGLSNVLAGILGVVGMVNFSFSPGVIVSTGCASRYTLLPAGIGLMLLALLPASVAFIGSIPSVVVGSVMIYIMCSQISAGLLVIFSSMNEFKFEYGLVIGLPLMLGLIVSFLPADILNTFPPSVRPIMGNGFVVGVVSVILMEHVIYKVKKQESVKNSA</sequence>
<feature type="transmembrane region" description="Helical" evidence="7">
    <location>
        <begin position="190"/>
        <end position="211"/>
    </location>
</feature>
<dbReference type="GO" id="GO:0042907">
    <property type="term" value="F:xanthine transmembrane transporter activity"/>
    <property type="evidence" value="ECO:0007669"/>
    <property type="project" value="TreeGrafter"/>
</dbReference>
<dbReference type="RefSeq" id="WP_011877596.1">
    <property type="nucleotide sequence ID" value="NC_009253.1"/>
</dbReference>
<feature type="transmembrane region" description="Helical" evidence="7">
    <location>
        <begin position="54"/>
        <end position="72"/>
    </location>
</feature>
<dbReference type="STRING" id="349161.Dred_1236"/>
<feature type="transmembrane region" description="Helical" evidence="7">
    <location>
        <begin position="343"/>
        <end position="364"/>
    </location>
</feature>
<reference evidence="8 9" key="1">
    <citation type="submission" date="2007-03" db="EMBL/GenBank/DDBJ databases">
        <title>Complete sequence of Desulfotomaculum reducens MI-1.</title>
        <authorList>
            <consortium name="US DOE Joint Genome Institute"/>
            <person name="Copeland A."/>
            <person name="Lucas S."/>
            <person name="Lapidus A."/>
            <person name="Barry K."/>
            <person name="Detter J.C."/>
            <person name="Glavina del Rio T."/>
            <person name="Hammon N."/>
            <person name="Israni S."/>
            <person name="Dalin E."/>
            <person name="Tice H."/>
            <person name="Pitluck S."/>
            <person name="Sims D."/>
            <person name="Brettin T."/>
            <person name="Bruce D."/>
            <person name="Han C."/>
            <person name="Tapia R."/>
            <person name="Schmutz J."/>
            <person name="Larimer F."/>
            <person name="Land M."/>
            <person name="Hauser L."/>
            <person name="Kyrpides N."/>
            <person name="Kim E."/>
            <person name="Tebo B.M."/>
            <person name="Richardson P."/>
        </authorList>
    </citation>
    <scope>NUCLEOTIDE SEQUENCE [LARGE SCALE GENOMIC DNA]</scope>
    <source>
        <strain evidence="8 9">MI-1</strain>
    </source>
</reference>
<dbReference type="PANTHER" id="PTHR42810:SF1">
    <property type="entry name" value="PURINE PERMEASE YWDJ-RELATED"/>
    <property type="match status" value="1"/>
</dbReference>
<dbReference type="Pfam" id="PF00860">
    <property type="entry name" value="Xan_ur_permease"/>
    <property type="match status" value="1"/>
</dbReference>
<keyword evidence="9" id="KW-1185">Reference proteome</keyword>
<keyword evidence="3" id="KW-0813">Transport</keyword>
<feature type="transmembrane region" description="Helical" evidence="7">
    <location>
        <begin position="408"/>
        <end position="426"/>
    </location>
</feature>
<evidence type="ECO:0000256" key="5">
    <source>
        <dbReference type="ARBA" id="ARBA00022989"/>
    </source>
</evidence>
<comment type="subcellular location">
    <subcellularLocation>
        <location evidence="1">Membrane</location>
        <topology evidence="1">Multi-pass membrane protein</topology>
    </subcellularLocation>
</comment>
<dbReference type="InterPro" id="IPR006043">
    <property type="entry name" value="NCS2"/>
</dbReference>
<dbReference type="PANTHER" id="PTHR42810">
    <property type="entry name" value="PURINE PERMEASE C1399.01C-RELATED"/>
    <property type="match status" value="1"/>
</dbReference>
<dbReference type="OrthoDB" id="9805749at2"/>
<comment type="similarity">
    <text evidence="2">Belongs to the nucleobase:cation symporter-2 (NCS2) (TC 2.A.40) family.</text>
</comment>
<dbReference type="GO" id="GO:0005886">
    <property type="term" value="C:plasma membrane"/>
    <property type="evidence" value="ECO:0007669"/>
    <property type="project" value="TreeGrafter"/>
</dbReference>
<evidence type="ECO:0000256" key="6">
    <source>
        <dbReference type="ARBA" id="ARBA00023136"/>
    </source>
</evidence>
<feature type="transmembrane region" description="Helical" evidence="7">
    <location>
        <begin position="134"/>
        <end position="154"/>
    </location>
</feature>
<feature type="transmembrane region" description="Helical" evidence="7">
    <location>
        <begin position="102"/>
        <end position="122"/>
    </location>
</feature>
<gene>
    <name evidence="8" type="ordered locus">Dred_1236</name>
</gene>
<evidence type="ECO:0000256" key="4">
    <source>
        <dbReference type="ARBA" id="ARBA00022692"/>
    </source>
</evidence>
<name>A4J3W7_DESRM</name>
<keyword evidence="6 7" id="KW-0472">Membrane</keyword>
<evidence type="ECO:0000256" key="3">
    <source>
        <dbReference type="ARBA" id="ARBA00022448"/>
    </source>
</evidence>
<evidence type="ECO:0000313" key="9">
    <source>
        <dbReference type="Proteomes" id="UP000001556"/>
    </source>
</evidence>
<evidence type="ECO:0000256" key="1">
    <source>
        <dbReference type="ARBA" id="ARBA00004141"/>
    </source>
</evidence>
<protein>
    <submittedName>
        <fullName evidence="8">Xanthine/uracil/vitamin C permease</fullName>
    </submittedName>
</protein>